<dbReference type="EMBL" id="KZ857424">
    <property type="protein sequence ID" value="RDX46744.1"/>
    <property type="molecule type" value="Genomic_DNA"/>
</dbReference>
<dbReference type="Pfam" id="PF21858">
    <property type="entry name" value="DUF6914"/>
    <property type="match status" value="1"/>
</dbReference>
<reference evidence="2 3" key="1">
    <citation type="journal article" date="2018" name="Biotechnol. Biofuels">
        <title>Integrative visual omics of the white-rot fungus Polyporus brumalis exposes the biotechnological potential of its oxidative enzymes for delignifying raw plant biomass.</title>
        <authorList>
            <person name="Miyauchi S."/>
            <person name="Rancon A."/>
            <person name="Drula E."/>
            <person name="Hage H."/>
            <person name="Chaduli D."/>
            <person name="Favel A."/>
            <person name="Grisel S."/>
            <person name="Henrissat B."/>
            <person name="Herpoel-Gimbert I."/>
            <person name="Ruiz-Duenas F.J."/>
            <person name="Chevret D."/>
            <person name="Hainaut M."/>
            <person name="Lin J."/>
            <person name="Wang M."/>
            <person name="Pangilinan J."/>
            <person name="Lipzen A."/>
            <person name="Lesage-Meessen L."/>
            <person name="Navarro D."/>
            <person name="Riley R."/>
            <person name="Grigoriev I.V."/>
            <person name="Zhou S."/>
            <person name="Raouche S."/>
            <person name="Rosso M.N."/>
        </authorList>
    </citation>
    <scope>NUCLEOTIDE SEQUENCE [LARGE SCALE GENOMIC DNA]</scope>
    <source>
        <strain evidence="2 3">BRFM 1820</strain>
    </source>
</reference>
<dbReference type="OrthoDB" id="2679825at2759"/>
<name>A0A371D2I5_9APHY</name>
<organism evidence="2 3">
    <name type="scientific">Lentinus brumalis</name>
    <dbReference type="NCBI Taxonomy" id="2498619"/>
    <lineage>
        <taxon>Eukaryota</taxon>
        <taxon>Fungi</taxon>
        <taxon>Dikarya</taxon>
        <taxon>Basidiomycota</taxon>
        <taxon>Agaricomycotina</taxon>
        <taxon>Agaricomycetes</taxon>
        <taxon>Polyporales</taxon>
        <taxon>Polyporaceae</taxon>
        <taxon>Lentinus</taxon>
    </lineage>
</organism>
<dbReference type="AlphaFoldDB" id="A0A371D2I5"/>
<evidence type="ECO:0000313" key="3">
    <source>
        <dbReference type="Proteomes" id="UP000256964"/>
    </source>
</evidence>
<protein>
    <submittedName>
        <fullName evidence="2">Uncharacterized protein</fullName>
    </submittedName>
</protein>
<evidence type="ECO:0000313" key="2">
    <source>
        <dbReference type="EMBL" id="RDX46744.1"/>
    </source>
</evidence>
<feature type="region of interest" description="Disordered" evidence="1">
    <location>
        <begin position="26"/>
        <end position="48"/>
    </location>
</feature>
<evidence type="ECO:0000256" key="1">
    <source>
        <dbReference type="SAM" id="MobiDB-lite"/>
    </source>
</evidence>
<feature type="compositionally biased region" description="Basic and acidic residues" evidence="1">
    <location>
        <begin position="35"/>
        <end position="48"/>
    </location>
</feature>
<dbReference type="InterPro" id="IPR054208">
    <property type="entry name" value="DUF6914"/>
</dbReference>
<accession>A0A371D2I5</accession>
<dbReference type="Proteomes" id="UP000256964">
    <property type="component" value="Unassembled WGS sequence"/>
</dbReference>
<sequence length="225" mass="26272">MAVTRHEDRPSTLISFLIRLIPQANHEPPAAHEPPANHRSPDDREQRREMTSRHLYLALYDDTRLPGQTLRIHWALILAPTHKYEDPRSFAKTNILFHVTNTNGHWDLERRDTECVRTPAMLGRIFLGKVERRHISHVEKRLEDTRKVRAECKWWDCRGWVEEALIDLTRERWLQLGGLIQLDHLFAFAQRFGEEVVEKELNVGFGMPITVDYPGPGPIPSKIVK</sequence>
<proteinExistence type="predicted"/>
<keyword evidence="3" id="KW-1185">Reference proteome</keyword>
<gene>
    <name evidence="2" type="ORF">OH76DRAFT_814577</name>
</gene>